<comment type="catalytic activity">
    <reaction evidence="15">
        <text>a very long-chain fatty acid + ATP + CoA = a very long-chain fatty acyl-CoA + AMP + diphosphate</text>
        <dbReference type="Rhea" id="RHEA:54536"/>
        <dbReference type="ChEBI" id="CHEBI:30616"/>
        <dbReference type="ChEBI" id="CHEBI:33019"/>
        <dbReference type="ChEBI" id="CHEBI:57287"/>
        <dbReference type="ChEBI" id="CHEBI:58950"/>
        <dbReference type="ChEBI" id="CHEBI:138261"/>
        <dbReference type="ChEBI" id="CHEBI:456215"/>
    </reaction>
    <physiologicalReaction direction="left-to-right" evidence="15">
        <dbReference type="Rhea" id="RHEA:54537"/>
    </physiologicalReaction>
</comment>
<dbReference type="OrthoDB" id="288590at2759"/>
<dbReference type="FunFam" id="3.30.300.30:FF:000002">
    <property type="entry name" value="Long-chain fatty acid transport protein 1"/>
    <property type="match status" value="1"/>
</dbReference>
<evidence type="ECO:0000256" key="2">
    <source>
        <dbReference type="ARBA" id="ARBA00006432"/>
    </source>
</evidence>
<evidence type="ECO:0000256" key="14">
    <source>
        <dbReference type="ARBA" id="ARBA00026121"/>
    </source>
</evidence>
<dbReference type="EC" id="6.2.1.3" evidence="14"/>
<keyword evidence="21" id="KW-1185">Reference proteome</keyword>
<keyword evidence="6" id="KW-0812">Transmembrane</keyword>
<dbReference type="Gene3D" id="3.40.50.12780">
    <property type="entry name" value="N-terminal domain of ligase-like"/>
    <property type="match status" value="1"/>
</dbReference>
<evidence type="ECO:0000256" key="17">
    <source>
        <dbReference type="ARBA" id="ARBA00048666"/>
    </source>
</evidence>
<keyword evidence="9" id="KW-1133">Transmembrane helix</keyword>
<evidence type="ECO:0000256" key="10">
    <source>
        <dbReference type="ARBA" id="ARBA00023055"/>
    </source>
</evidence>
<keyword evidence="10" id="KW-0445">Lipid transport</keyword>
<feature type="domain" description="AMP-dependent synthetase/ligase" evidence="18">
    <location>
        <begin position="61"/>
        <end position="383"/>
    </location>
</feature>
<evidence type="ECO:0000256" key="12">
    <source>
        <dbReference type="ARBA" id="ARBA00023136"/>
    </source>
</evidence>
<evidence type="ECO:0000259" key="19">
    <source>
        <dbReference type="Pfam" id="PF13193"/>
    </source>
</evidence>
<dbReference type="Proteomes" id="UP000261540">
    <property type="component" value="Unplaced"/>
</dbReference>
<dbReference type="InterPro" id="IPR042099">
    <property type="entry name" value="ANL_N_sf"/>
</dbReference>
<dbReference type="InterPro" id="IPR000873">
    <property type="entry name" value="AMP-dep_synth/lig_dom"/>
</dbReference>
<keyword evidence="7" id="KW-0547">Nucleotide-binding</keyword>
<sequence length="620" mass="70040">MYMYAVTILVSLVFLHILLKLWFPYFVPEFLYVLKTIAFGLRMSKYKKKQPFYTILDCFLDAVKRTPSKPFIIFENRTYTYMDVDKQSNKVARALRTHTSLKEGDTVALFLGNEPCYAWVWLGLAKIGCATALLNCNIRSKSLSQCFSCSGASVLIVAEGLKDVVEEILPALLEQDIAVLILTKGCDTAGMMSLLDKFEEASDEPVSAALRSAVSRKSPALYVYTSGTTGLPKAAVITQERLWAATFIQSLAGVTSKDIFYINLPLYHSAGFSIGFAGAIEKGLTIVLRRKFSASQFWDDCRKHNVTVIQYIGETMRYLCNTQKKADDRDHRVRLAIGNGIRADVWKEFLNRFGSIQVRELYAATEGNIGFMNLSGKIGAVGRVNYIQRKIFPYLLIKYDTEKEEPVRNSEGLCVEVLKGETGLLVSKITEKAPFNGYARNLQQTEKKRLRNVLQKGDLYFNSGDLLRIDEDNFIYFQDRIGDTFRWKGENVATTEIADILSMVDCIKEANVYGVRVPGHEGRIGMAAITLKEDKQFDCSSTFSHVASYLPAYTWPRFIRIQSQLDITGTYKQKKVKLVDEGFNPAAIEDPLYILNEREKSYIPMTQKTYSLIASGQMQL</sequence>
<reference evidence="20" key="1">
    <citation type="submission" date="2025-08" db="UniProtKB">
        <authorList>
            <consortium name="Ensembl"/>
        </authorList>
    </citation>
    <scope>IDENTIFICATION</scope>
</reference>
<evidence type="ECO:0000313" key="20">
    <source>
        <dbReference type="Ensembl" id="ENSPKIP00000001077.1"/>
    </source>
</evidence>
<dbReference type="RefSeq" id="XP_023672814.1">
    <property type="nucleotide sequence ID" value="XM_023817046.2"/>
</dbReference>
<dbReference type="GO" id="GO:0005324">
    <property type="term" value="F:long-chain fatty acid transmembrane transporter activity"/>
    <property type="evidence" value="ECO:0007669"/>
    <property type="project" value="TreeGrafter"/>
</dbReference>
<keyword evidence="3" id="KW-0813">Transport</keyword>
<dbReference type="GO" id="GO:0044539">
    <property type="term" value="P:long-chain fatty acid import into cell"/>
    <property type="evidence" value="ECO:0007669"/>
    <property type="project" value="TreeGrafter"/>
</dbReference>
<keyword evidence="4" id="KW-1003">Cell membrane</keyword>
<evidence type="ECO:0000313" key="21">
    <source>
        <dbReference type="Proteomes" id="UP000261540"/>
    </source>
</evidence>
<dbReference type="Ensembl" id="ENSPKIT00000024988.1">
    <property type="protein sequence ID" value="ENSPKIP00000001077.1"/>
    <property type="gene ID" value="ENSPKIG00000019495.1"/>
</dbReference>
<dbReference type="Pfam" id="PF13193">
    <property type="entry name" value="AMP-binding_C"/>
    <property type="match status" value="1"/>
</dbReference>
<dbReference type="Gene3D" id="3.30.300.30">
    <property type="match status" value="1"/>
</dbReference>
<comment type="similarity">
    <text evidence="2">Belongs to the ATP-dependent AMP-binding enzyme family.</text>
</comment>
<keyword evidence="8" id="KW-0276">Fatty acid metabolism</keyword>
<dbReference type="InterPro" id="IPR025110">
    <property type="entry name" value="AMP-bd_C"/>
</dbReference>
<evidence type="ECO:0000256" key="16">
    <source>
        <dbReference type="ARBA" id="ARBA00041297"/>
    </source>
</evidence>
<evidence type="ECO:0000256" key="4">
    <source>
        <dbReference type="ARBA" id="ARBA00022475"/>
    </source>
</evidence>
<dbReference type="KEGG" id="pki:111846645"/>
<dbReference type="GeneID" id="111846645"/>
<evidence type="ECO:0000256" key="13">
    <source>
        <dbReference type="ARBA" id="ARBA00024484"/>
    </source>
</evidence>
<keyword evidence="12" id="KW-0472">Membrane</keyword>
<dbReference type="AlphaFoldDB" id="A0A3B3Q3A6"/>
<dbReference type="Pfam" id="PF00501">
    <property type="entry name" value="AMP-binding"/>
    <property type="match status" value="1"/>
</dbReference>
<keyword evidence="5" id="KW-0436">Ligase</keyword>
<dbReference type="PANTHER" id="PTHR43107:SF4">
    <property type="entry name" value="LONG-CHAIN FATTY ACID TRANSPORT PROTEIN 2"/>
    <property type="match status" value="1"/>
</dbReference>
<dbReference type="InterPro" id="IPR045851">
    <property type="entry name" value="AMP-bd_C_sf"/>
</dbReference>
<accession>A0A3B3Q3A6</accession>
<comment type="catalytic activity">
    <reaction evidence="17">
        <text>tetracosanoate + ATP + CoA = tetracosanoyl-CoA + AMP + diphosphate</text>
        <dbReference type="Rhea" id="RHEA:33639"/>
        <dbReference type="ChEBI" id="CHEBI:30616"/>
        <dbReference type="ChEBI" id="CHEBI:31014"/>
        <dbReference type="ChEBI" id="CHEBI:33019"/>
        <dbReference type="ChEBI" id="CHEBI:57287"/>
        <dbReference type="ChEBI" id="CHEBI:65052"/>
        <dbReference type="ChEBI" id="CHEBI:456215"/>
    </reaction>
    <physiologicalReaction direction="left-to-right" evidence="17">
        <dbReference type="Rhea" id="RHEA:33640"/>
    </physiologicalReaction>
</comment>
<dbReference type="NCBIfam" id="NF006134">
    <property type="entry name" value="PRK08279.1"/>
    <property type="match status" value="1"/>
</dbReference>
<evidence type="ECO:0000256" key="6">
    <source>
        <dbReference type="ARBA" id="ARBA00022692"/>
    </source>
</evidence>
<dbReference type="PROSITE" id="PS00455">
    <property type="entry name" value="AMP_BINDING"/>
    <property type="match status" value="1"/>
</dbReference>
<dbReference type="InterPro" id="IPR020845">
    <property type="entry name" value="AMP-binding_CS"/>
</dbReference>
<dbReference type="STRING" id="1676925.ENSPKIP00000001077"/>
<name>A0A3B3Q3A6_9TELE</name>
<dbReference type="GeneTree" id="ENSGT00940000164068"/>
<evidence type="ECO:0000256" key="1">
    <source>
        <dbReference type="ARBA" id="ARBA00004651"/>
    </source>
</evidence>
<dbReference type="GO" id="GO:0005886">
    <property type="term" value="C:plasma membrane"/>
    <property type="evidence" value="ECO:0007669"/>
    <property type="project" value="UniProtKB-SubCell"/>
</dbReference>
<evidence type="ECO:0000256" key="15">
    <source>
        <dbReference type="ARBA" id="ARBA00036527"/>
    </source>
</evidence>
<keyword evidence="11" id="KW-0443">Lipid metabolism</keyword>
<dbReference type="FunFam" id="3.40.50.12780:FF:000005">
    <property type="entry name" value="Solute carrier family 27 member 6"/>
    <property type="match status" value="1"/>
</dbReference>
<evidence type="ECO:0000256" key="5">
    <source>
        <dbReference type="ARBA" id="ARBA00022598"/>
    </source>
</evidence>
<comment type="subcellular location">
    <subcellularLocation>
        <location evidence="1">Cell membrane</location>
        <topology evidence="1">Multi-pass membrane protein</topology>
    </subcellularLocation>
</comment>
<dbReference type="GO" id="GO:0000166">
    <property type="term" value="F:nucleotide binding"/>
    <property type="evidence" value="ECO:0007669"/>
    <property type="project" value="UniProtKB-KW"/>
</dbReference>
<evidence type="ECO:0000256" key="3">
    <source>
        <dbReference type="ARBA" id="ARBA00022448"/>
    </source>
</evidence>
<evidence type="ECO:0000256" key="7">
    <source>
        <dbReference type="ARBA" id="ARBA00022741"/>
    </source>
</evidence>
<protein>
    <recommendedName>
        <fullName evidence="14">long-chain-fatty-acid--CoA ligase</fullName>
        <ecNumber evidence="14">6.2.1.3</ecNumber>
    </recommendedName>
    <alternativeName>
        <fullName evidence="16">Long-chain-fatty-acid--CoA ligase</fullName>
    </alternativeName>
</protein>
<comment type="catalytic activity">
    <reaction evidence="13">
        <text>a long-chain fatty acid + ATP + CoA = a long-chain fatty acyl-CoA + AMP + diphosphate</text>
        <dbReference type="Rhea" id="RHEA:15421"/>
        <dbReference type="ChEBI" id="CHEBI:30616"/>
        <dbReference type="ChEBI" id="CHEBI:33019"/>
        <dbReference type="ChEBI" id="CHEBI:57287"/>
        <dbReference type="ChEBI" id="CHEBI:57560"/>
        <dbReference type="ChEBI" id="CHEBI:83139"/>
        <dbReference type="ChEBI" id="CHEBI:456215"/>
        <dbReference type="EC" id="6.2.1.3"/>
    </reaction>
    <physiologicalReaction direction="left-to-right" evidence="13">
        <dbReference type="Rhea" id="RHEA:15422"/>
    </physiologicalReaction>
</comment>
<evidence type="ECO:0000256" key="9">
    <source>
        <dbReference type="ARBA" id="ARBA00022989"/>
    </source>
</evidence>
<evidence type="ECO:0000259" key="18">
    <source>
        <dbReference type="Pfam" id="PF00501"/>
    </source>
</evidence>
<evidence type="ECO:0000256" key="11">
    <source>
        <dbReference type="ARBA" id="ARBA00023098"/>
    </source>
</evidence>
<organism evidence="20 21">
    <name type="scientific">Paramormyrops kingsleyae</name>
    <dbReference type="NCBI Taxonomy" id="1676925"/>
    <lineage>
        <taxon>Eukaryota</taxon>
        <taxon>Metazoa</taxon>
        <taxon>Chordata</taxon>
        <taxon>Craniata</taxon>
        <taxon>Vertebrata</taxon>
        <taxon>Euteleostomi</taxon>
        <taxon>Actinopterygii</taxon>
        <taxon>Neopterygii</taxon>
        <taxon>Teleostei</taxon>
        <taxon>Osteoglossocephala</taxon>
        <taxon>Osteoglossomorpha</taxon>
        <taxon>Osteoglossiformes</taxon>
        <taxon>Mormyridae</taxon>
        <taxon>Paramormyrops</taxon>
    </lineage>
</organism>
<proteinExistence type="inferred from homology"/>
<reference evidence="20" key="2">
    <citation type="submission" date="2025-09" db="UniProtKB">
        <authorList>
            <consortium name="Ensembl"/>
        </authorList>
    </citation>
    <scope>IDENTIFICATION</scope>
</reference>
<evidence type="ECO:0000256" key="8">
    <source>
        <dbReference type="ARBA" id="ARBA00022832"/>
    </source>
</evidence>
<dbReference type="GO" id="GO:0005789">
    <property type="term" value="C:endoplasmic reticulum membrane"/>
    <property type="evidence" value="ECO:0007669"/>
    <property type="project" value="TreeGrafter"/>
</dbReference>
<dbReference type="SUPFAM" id="SSF56801">
    <property type="entry name" value="Acetyl-CoA synthetase-like"/>
    <property type="match status" value="1"/>
</dbReference>
<dbReference type="PANTHER" id="PTHR43107">
    <property type="entry name" value="LONG-CHAIN FATTY ACID TRANSPORT PROTEIN"/>
    <property type="match status" value="1"/>
</dbReference>
<dbReference type="GO" id="GO:0004467">
    <property type="term" value="F:long-chain fatty acid-CoA ligase activity"/>
    <property type="evidence" value="ECO:0007669"/>
    <property type="project" value="UniProtKB-EC"/>
</dbReference>
<feature type="domain" description="AMP-binding enzyme C-terminal" evidence="19">
    <location>
        <begin position="496"/>
        <end position="572"/>
    </location>
</feature>